<evidence type="ECO:0000256" key="5">
    <source>
        <dbReference type="SAM" id="MobiDB-lite"/>
    </source>
</evidence>
<sequence>MVSTEHENAEYYFNRDVQCIRSFFLKRFRYQSTLYPKFNSIVREGTRQMNLDVEVEASGFGKGESRKLEEYMEVFGVGCEAAETDDDEDEDGSDVDYDSAGDEEDQLDNSYRIPDPQRNEDHHKTETKALESTKTAENSDRTQPTELSEEEEEEEGTQSNDESDNHSTNRSTTKPKQKKKSNKNAHHLQKVDLDEEEIKNIVIKKMQRLKASNFNKHHTKKSVKHSNHSTPLGSKFKNDVKSLCSTEF</sequence>
<organism evidence="6 7">
    <name type="scientific">Puccinia graminis f. sp. tritici (strain CRL 75-36-700-3 / race SCCL)</name>
    <name type="common">Black stem rust fungus</name>
    <dbReference type="NCBI Taxonomy" id="418459"/>
    <lineage>
        <taxon>Eukaryota</taxon>
        <taxon>Fungi</taxon>
        <taxon>Dikarya</taxon>
        <taxon>Basidiomycota</taxon>
        <taxon>Pucciniomycotina</taxon>
        <taxon>Pucciniomycetes</taxon>
        <taxon>Pucciniales</taxon>
        <taxon>Pucciniaceae</taxon>
        <taxon>Puccinia</taxon>
    </lineage>
</organism>
<keyword evidence="3" id="KW-0418">Kinase</keyword>
<dbReference type="Proteomes" id="UP000008783">
    <property type="component" value="Unassembled WGS sequence"/>
</dbReference>
<feature type="compositionally biased region" description="Polar residues" evidence="5">
    <location>
        <begin position="132"/>
        <end position="146"/>
    </location>
</feature>
<dbReference type="InParanoid" id="E3L979"/>
<keyword evidence="4" id="KW-0067">ATP-binding</keyword>
<protein>
    <submittedName>
        <fullName evidence="6">Uncharacterized protein</fullName>
    </submittedName>
</protein>
<dbReference type="GO" id="GO:0005524">
    <property type="term" value="F:ATP binding"/>
    <property type="evidence" value="ECO:0007669"/>
    <property type="project" value="UniProtKB-KW"/>
</dbReference>
<dbReference type="KEGG" id="pgr:PGTG_19209"/>
<accession>E3L979</accession>
<dbReference type="AlphaFoldDB" id="E3L979"/>
<dbReference type="GO" id="GO:0016301">
    <property type="term" value="F:kinase activity"/>
    <property type="evidence" value="ECO:0007669"/>
    <property type="project" value="UniProtKB-KW"/>
</dbReference>
<keyword evidence="7" id="KW-1185">Reference proteome</keyword>
<evidence type="ECO:0000313" key="7">
    <source>
        <dbReference type="Proteomes" id="UP000008783"/>
    </source>
</evidence>
<keyword evidence="1" id="KW-0808">Transferase</keyword>
<evidence type="ECO:0000256" key="1">
    <source>
        <dbReference type="ARBA" id="ARBA00022679"/>
    </source>
</evidence>
<reference evidence="7" key="2">
    <citation type="journal article" date="2011" name="Proc. Natl. Acad. Sci. U.S.A.">
        <title>Obligate biotrophy features unraveled by the genomic analysis of rust fungi.</title>
        <authorList>
            <person name="Duplessis S."/>
            <person name="Cuomo C.A."/>
            <person name="Lin Y.-C."/>
            <person name="Aerts A."/>
            <person name="Tisserant E."/>
            <person name="Veneault-Fourrey C."/>
            <person name="Joly D.L."/>
            <person name="Hacquard S."/>
            <person name="Amselem J."/>
            <person name="Cantarel B.L."/>
            <person name="Chiu R."/>
            <person name="Coutinho P.M."/>
            <person name="Feau N."/>
            <person name="Field M."/>
            <person name="Frey P."/>
            <person name="Gelhaye E."/>
            <person name="Goldberg J."/>
            <person name="Grabherr M.G."/>
            <person name="Kodira C.D."/>
            <person name="Kohler A."/>
            <person name="Kuees U."/>
            <person name="Lindquist E.A."/>
            <person name="Lucas S.M."/>
            <person name="Mago R."/>
            <person name="Mauceli E."/>
            <person name="Morin E."/>
            <person name="Murat C."/>
            <person name="Pangilinan J.L."/>
            <person name="Park R."/>
            <person name="Pearson M."/>
            <person name="Quesneville H."/>
            <person name="Rouhier N."/>
            <person name="Sakthikumar S."/>
            <person name="Salamov A.A."/>
            <person name="Schmutz J."/>
            <person name="Selles B."/>
            <person name="Shapiro H."/>
            <person name="Tanguay P."/>
            <person name="Tuskan G.A."/>
            <person name="Henrissat B."/>
            <person name="Van de Peer Y."/>
            <person name="Rouze P."/>
            <person name="Ellis J.G."/>
            <person name="Dodds P.N."/>
            <person name="Schein J.E."/>
            <person name="Zhong S."/>
            <person name="Hamelin R.C."/>
            <person name="Grigoriev I.V."/>
            <person name="Szabo L.J."/>
            <person name="Martin F."/>
        </authorList>
    </citation>
    <scope>NUCLEOTIDE SEQUENCE [LARGE SCALE GENOMIC DNA]</scope>
    <source>
        <strain evidence="7">CRL 75-36-700-3 / race SCCL</strain>
    </source>
</reference>
<dbReference type="EMBL" id="DS178382">
    <property type="protein sequence ID" value="EFP93104.1"/>
    <property type="molecule type" value="Genomic_DNA"/>
</dbReference>
<name>E3L979_PUCGT</name>
<dbReference type="STRING" id="418459.E3L979"/>
<feature type="compositionally biased region" description="Acidic residues" evidence="5">
    <location>
        <begin position="147"/>
        <end position="156"/>
    </location>
</feature>
<dbReference type="GeneID" id="10543169"/>
<dbReference type="HOGENOM" id="CLU_1120594_0_0_1"/>
<feature type="region of interest" description="Disordered" evidence="5">
    <location>
        <begin position="211"/>
        <end position="237"/>
    </location>
</feature>
<dbReference type="VEuPathDB" id="FungiDB:PGTG_19209"/>
<dbReference type="RefSeq" id="XP_003337523.1">
    <property type="nucleotide sequence ID" value="XM_003337475.2"/>
</dbReference>
<dbReference type="PANTHER" id="PTHR45852:SF1">
    <property type="entry name" value="SERINE_THREONINE-PROTEIN KINASE RIO2"/>
    <property type="match status" value="1"/>
</dbReference>
<keyword evidence="2" id="KW-0547">Nucleotide-binding</keyword>
<evidence type="ECO:0000256" key="4">
    <source>
        <dbReference type="ARBA" id="ARBA00022840"/>
    </source>
</evidence>
<feature type="region of interest" description="Disordered" evidence="5">
    <location>
        <begin position="82"/>
        <end position="194"/>
    </location>
</feature>
<evidence type="ECO:0000256" key="2">
    <source>
        <dbReference type="ARBA" id="ARBA00022741"/>
    </source>
</evidence>
<feature type="compositionally biased region" description="Basic residues" evidence="5">
    <location>
        <begin position="215"/>
        <end position="227"/>
    </location>
</feature>
<feature type="compositionally biased region" description="Basic residues" evidence="5">
    <location>
        <begin position="173"/>
        <end position="188"/>
    </location>
</feature>
<feature type="compositionally biased region" description="Basic and acidic residues" evidence="5">
    <location>
        <begin position="115"/>
        <end position="131"/>
    </location>
</feature>
<dbReference type="OrthoDB" id="10258631at2759"/>
<proteinExistence type="predicted"/>
<gene>
    <name evidence="6" type="ORF">PGTG_19209</name>
</gene>
<dbReference type="Gene3D" id="1.10.510.10">
    <property type="entry name" value="Transferase(Phosphotransferase) domain 1"/>
    <property type="match status" value="1"/>
</dbReference>
<evidence type="ECO:0000256" key="3">
    <source>
        <dbReference type="ARBA" id="ARBA00022777"/>
    </source>
</evidence>
<dbReference type="PANTHER" id="PTHR45852">
    <property type="entry name" value="SER/THR-PROTEIN KINASE RIO2"/>
    <property type="match status" value="1"/>
</dbReference>
<reference key="1">
    <citation type="submission" date="2007-01" db="EMBL/GenBank/DDBJ databases">
        <title>The Genome Sequence of Puccinia graminis f. sp. tritici Strain CRL 75-36-700-3.</title>
        <authorList>
            <consortium name="The Broad Institute Genome Sequencing Platform"/>
            <person name="Birren B."/>
            <person name="Lander E."/>
            <person name="Galagan J."/>
            <person name="Nusbaum C."/>
            <person name="Devon K."/>
            <person name="Cuomo C."/>
            <person name="Jaffe D."/>
            <person name="Butler J."/>
            <person name="Alvarez P."/>
            <person name="Gnerre S."/>
            <person name="Grabherr M."/>
            <person name="Mauceli E."/>
            <person name="Brockman W."/>
            <person name="Young S."/>
            <person name="LaButti K."/>
            <person name="Sykes S."/>
            <person name="DeCaprio D."/>
            <person name="Crawford M."/>
            <person name="Koehrsen M."/>
            <person name="Engels R."/>
            <person name="Montgomery P."/>
            <person name="Pearson M."/>
            <person name="Howarth C."/>
            <person name="Larson L."/>
            <person name="White J."/>
            <person name="Zeng Q."/>
            <person name="Kodira C."/>
            <person name="Yandava C."/>
            <person name="Alvarado L."/>
            <person name="O'Leary S."/>
            <person name="Szabo L."/>
            <person name="Dean R."/>
            <person name="Schein J."/>
        </authorList>
    </citation>
    <scope>NUCLEOTIDE SEQUENCE</scope>
    <source>
        <strain>CRL 75-36-700-3</strain>
    </source>
</reference>
<evidence type="ECO:0000313" key="6">
    <source>
        <dbReference type="EMBL" id="EFP93104.1"/>
    </source>
</evidence>
<feature type="compositionally biased region" description="Acidic residues" evidence="5">
    <location>
        <begin position="82"/>
        <end position="107"/>
    </location>
</feature>